<feature type="domain" description="Cadherin-like beta-sandwich-like" evidence="1">
    <location>
        <begin position="148"/>
        <end position="237"/>
    </location>
</feature>
<gene>
    <name evidence="2" type="ORF">UFOPK3720_00713</name>
</gene>
<accession>A0A6J7IJM9</accession>
<evidence type="ECO:0000259" key="1">
    <source>
        <dbReference type="Pfam" id="PF12733"/>
    </source>
</evidence>
<feature type="domain" description="Cadherin-like beta-sandwich-like" evidence="1">
    <location>
        <begin position="51"/>
        <end position="139"/>
    </location>
</feature>
<feature type="domain" description="Cadherin-like beta-sandwich-like" evidence="1">
    <location>
        <begin position="251"/>
        <end position="333"/>
    </location>
</feature>
<protein>
    <submittedName>
        <fullName evidence="2">Unannotated protein</fullName>
    </submittedName>
</protein>
<sequence length="459" mass="46878">MISVASMEGWGITSGITSGMRHLGLVAAVVALLLSQAPAASAASSDASLDQLVISAGTLAPSFDSGTMTYTAVVTNTTATVTVQPTTAPGAAVTVNGTTVVSGASSSPVALSVGANTITLVVTAGNGITQKTYTVTVQRSTPADRDLSALKLSSGSLAPAFDKATIAYTAEVPFTTERITLTPTASAESSVVKVNGQTVSTGGSSDPVDLAVGENEISVVVRAQDLSIKRYTVTVRRASEVDLAGLRLSVGTLAPAFASSIVEYSTTVAETTASLTVTPTAASSTSSVRVNGGEVPAGGTSGEITLAFGANTITILVTAADKKTRITTVVVTRTPSATVAPAGTNLGGGVWLVRTGDYSTLKVTTASAASSRRLGPDQTARAPLNRLVTARIRGLESRSTYRVSMKINGRWVHAGTVRSGRKGIAVVSALRFENNGRFRLKLTDKAKAKRFLRIVARAA</sequence>
<proteinExistence type="predicted"/>
<dbReference type="AlphaFoldDB" id="A0A6J7IJM9"/>
<dbReference type="InterPro" id="IPR025883">
    <property type="entry name" value="Cadherin-like_domain"/>
</dbReference>
<organism evidence="2">
    <name type="scientific">freshwater metagenome</name>
    <dbReference type="NCBI Taxonomy" id="449393"/>
    <lineage>
        <taxon>unclassified sequences</taxon>
        <taxon>metagenomes</taxon>
        <taxon>ecological metagenomes</taxon>
    </lineage>
</organism>
<name>A0A6J7IJM9_9ZZZZ</name>
<reference evidence="2" key="1">
    <citation type="submission" date="2020-05" db="EMBL/GenBank/DDBJ databases">
        <authorList>
            <person name="Chiriac C."/>
            <person name="Salcher M."/>
            <person name="Ghai R."/>
            <person name="Kavagutti S V."/>
        </authorList>
    </citation>
    <scope>NUCLEOTIDE SEQUENCE</scope>
</reference>
<dbReference type="Pfam" id="PF12733">
    <property type="entry name" value="Cadherin-like"/>
    <property type="match status" value="3"/>
</dbReference>
<evidence type="ECO:0000313" key="2">
    <source>
        <dbReference type="EMBL" id="CAB4930975.1"/>
    </source>
</evidence>
<dbReference type="EMBL" id="CAFBNB010000113">
    <property type="protein sequence ID" value="CAB4930975.1"/>
    <property type="molecule type" value="Genomic_DNA"/>
</dbReference>